<evidence type="ECO:0000256" key="9">
    <source>
        <dbReference type="ARBA" id="ARBA00022781"/>
    </source>
</evidence>
<dbReference type="InterPro" id="IPR022522">
    <property type="entry name" value="Flagellar_motor_stator_MotA"/>
</dbReference>
<accession>A0A2M8RBE3</accession>
<dbReference type="Pfam" id="PF20560">
    <property type="entry name" value="MotA_N"/>
    <property type="match status" value="1"/>
</dbReference>
<feature type="transmembrane region" description="Helical" evidence="13">
    <location>
        <begin position="83"/>
        <end position="102"/>
    </location>
</feature>
<feature type="transmembrane region" description="Helical" evidence="13">
    <location>
        <begin position="52"/>
        <end position="71"/>
    </location>
</feature>
<evidence type="ECO:0000313" key="16">
    <source>
        <dbReference type="EMBL" id="PJG55136.1"/>
    </source>
</evidence>
<dbReference type="PANTHER" id="PTHR30433:SF4">
    <property type="entry name" value="MOTILITY PROTEIN A"/>
    <property type="match status" value="1"/>
</dbReference>
<evidence type="ECO:0000259" key="15">
    <source>
        <dbReference type="Pfam" id="PF20560"/>
    </source>
</evidence>
<keyword evidence="7 13" id="KW-0812">Transmembrane</keyword>
<keyword evidence="11" id="KW-0406">Ion transport</keyword>
<protein>
    <submittedName>
        <fullName evidence="16">Flagellar motor stator protein MotA</fullName>
    </submittedName>
</protein>
<sequence>MDSMTRAPLAAVATPLQAAANCLRGAGDQEASFAQASPTRYSQWDRRWSGVLGSFVGIFITVAALLGGFAAMGGHLAVLMQPWEFVIIIGTAVGTFILANPWKTVVDSGVACMQAITNAVPGQRYYLDLLGALHALMRELRGKGRNEVEAHIDDPSSSEIFKAFPSVLGDPSLLQFICDYVRLIIMGNARTHEIEALMDEEIHTIVKGKLAPYHALVTVSEAMPALGIVAAVLGVIKAMGALDQSPKLLGGFIGAALVGTFAGIFLSYGIISPFAIKIKMTREKKCRPYIIVKQTLLAFMNGAMPQIAVEHGRKMISSSERPSIDVVENETIAGPKAVVADAEPKAARA</sequence>
<keyword evidence="6" id="KW-0997">Cell inner membrane</keyword>
<evidence type="ECO:0000256" key="8">
    <source>
        <dbReference type="ARBA" id="ARBA00022779"/>
    </source>
</evidence>
<keyword evidence="17" id="KW-1185">Reference proteome</keyword>
<dbReference type="EMBL" id="PGVG01000007">
    <property type="protein sequence ID" value="PJG55136.1"/>
    <property type="molecule type" value="Genomic_DNA"/>
</dbReference>
<dbReference type="GO" id="GO:0006935">
    <property type="term" value="P:chemotaxis"/>
    <property type="evidence" value="ECO:0007669"/>
    <property type="project" value="UniProtKB-KW"/>
</dbReference>
<reference evidence="16 17" key="1">
    <citation type="submission" date="2017-11" db="EMBL/GenBank/DDBJ databases">
        <title>Bradyrhizobium forestalis sp. nov., an efficient nitrogen-fixing bacterium isolated from nodules of forest legume species in the Amazon.</title>
        <authorList>
            <person name="Costa E.M."/>
            <person name="Guimaraes A."/>
            <person name="Carvalho T.S."/>
            <person name="Rodrigues T.L."/>
            <person name="Ribeiro P.R.A."/>
            <person name="Lebbe L."/>
            <person name="Willems A."/>
            <person name="Moreira F.M.S."/>
        </authorList>
    </citation>
    <scope>NUCLEOTIDE SEQUENCE [LARGE SCALE GENOMIC DNA]</scope>
    <source>
        <strain evidence="16 17">INPA54B</strain>
    </source>
</reference>
<dbReference type="OrthoDB" id="9782603at2"/>
<feature type="domain" description="Motility protein A N-terminal" evidence="15">
    <location>
        <begin position="55"/>
        <end position="144"/>
    </location>
</feature>
<evidence type="ECO:0000256" key="13">
    <source>
        <dbReference type="SAM" id="Phobius"/>
    </source>
</evidence>
<dbReference type="Proteomes" id="UP000231194">
    <property type="component" value="Unassembled WGS sequence"/>
</dbReference>
<evidence type="ECO:0000256" key="12">
    <source>
        <dbReference type="ARBA" id="ARBA00023136"/>
    </source>
</evidence>
<dbReference type="GO" id="GO:0071978">
    <property type="term" value="P:bacterial-type flagellum-dependent swarming motility"/>
    <property type="evidence" value="ECO:0007669"/>
    <property type="project" value="InterPro"/>
</dbReference>
<keyword evidence="5" id="KW-0145">Chemotaxis</keyword>
<keyword evidence="16" id="KW-0969">Cilium</keyword>
<keyword evidence="16" id="KW-0966">Cell projection</keyword>
<evidence type="ECO:0000256" key="2">
    <source>
        <dbReference type="ARBA" id="ARBA00008038"/>
    </source>
</evidence>
<comment type="caution">
    <text evidence="16">The sequence shown here is derived from an EMBL/GenBank/DDBJ whole genome shotgun (WGS) entry which is preliminary data.</text>
</comment>
<comment type="similarity">
    <text evidence="2">Belongs to the MotA family.</text>
</comment>
<keyword evidence="10 13" id="KW-1133">Transmembrane helix</keyword>
<gene>
    <name evidence="16" type="primary">motA</name>
    <name evidence="16" type="ORF">CVM73_11210</name>
</gene>
<keyword evidence="4" id="KW-1003">Cell membrane</keyword>
<keyword evidence="16" id="KW-0282">Flagellum</keyword>
<keyword evidence="8" id="KW-0283">Flagellar rotation</keyword>
<dbReference type="PROSITE" id="PS01307">
    <property type="entry name" value="MOTA"/>
    <property type="match status" value="1"/>
</dbReference>
<evidence type="ECO:0000256" key="4">
    <source>
        <dbReference type="ARBA" id="ARBA00022475"/>
    </source>
</evidence>
<keyword evidence="3" id="KW-0813">Transport</keyword>
<feature type="domain" description="MotA/TolQ/ExbB proton channel" evidence="14">
    <location>
        <begin position="188"/>
        <end position="281"/>
    </location>
</feature>
<name>A0A2M8RBE3_9BRAD</name>
<evidence type="ECO:0000256" key="3">
    <source>
        <dbReference type="ARBA" id="ARBA00022448"/>
    </source>
</evidence>
<evidence type="ECO:0000313" key="17">
    <source>
        <dbReference type="Proteomes" id="UP000231194"/>
    </source>
</evidence>
<dbReference type="InterPro" id="IPR002898">
    <property type="entry name" value="MotA_ExbB_proton_chnl"/>
</dbReference>
<feature type="transmembrane region" description="Helical" evidence="13">
    <location>
        <begin position="213"/>
        <end position="236"/>
    </location>
</feature>
<evidence type="ECO:0000256" key="10">
    <source>
        <dbReference type="ARBA" id="ARBA00022989"/>
    </source>
</evidence>
<comment type="subcellular location">
    <subcellularLocation>
        <location evidence="1">Cell inner membrane</location>
        <topology evidence="1">Multi-pass membrane protein</topology>
    </subcellularLocation>
</comment>
<keyword evidence="9" id="KW-0375">Hydrogen ion transport</keyword>
<organism evidence="16 17">
    <name type="scientific">Bradyrhizobium forestalis</name>
    <dbReference type="NCBI Taxonomy" id="1419263"/>
    <lineage>
        <taxon>Bacteria</taxon>
        <taxon>Pseudomonadati</taxon>
        <taxon>Pseudomonadota</taxon>
        <taxon>Alphaproteobacteria</taxon>
        <taxon>Hyphomicrobiales</taxon>
        <taxon>Nitrobacteraceae</taxon>
        <taxon>Bradyrhizobium</taxon>
    </lineage>
</organism>
<dbReference type="Pfam" id="PF01618">
    <property type="entry name" value="MotA_ExbB"/>
    <property type="match status" value="1"/>
</dbReference>
<dbReference type="InterPro" id="IPR047055">
    <property type="entry name" value="MotA-like"/>
</dbReference>
<dbReference type="InterPro" id="IPR046786">
    <property type="entry name" value="MotA_N"/>
</dbReference>
<dbReference type="AlphaFoldDB" id="A0A2M8RBE3"/>
<dbReference type="GO" id="GO:1902600">
    <property type="term" value="P:proton transmembrane transport"/>
    <property type="evidence" value="ECO:0007669"/>
    <property type="project" value="UniProtKB-KW"/>
</dbReference>
<evidence type="ECO:0000256" key="6">
    <source>
        <dbReference type="ARBA" id="ARBA00022519"/>
    </source>
</evidence>
<evidence type="ECO:0000256" key="11">
    <source>
        <dbReference type="ARBA" id="ARBA00023065"/>
    </source>
</evidence>
<dbReference type="PANTHER" id="PTHR30433">
    <property type="entry name" value="CHEMOTAXIS PROTEIN MOTA"/>
    <property type="match status" value="1"/>
</dbReference>
<keyword evidence="12 13" id="KW-0472">Membrane</keyword>
<dbReference type="NCBIfam" id="TIGR03818">
    <property type="entry name" value="MotA1"/>
    <property type="match status" value="1"/>
</dbReference>
<evidence type="ECO:0000259" key="14">
    <source>
        <dbReference type="Pfam" id="PF01618"/>
    </source>
</evidence>
<dbReference type="InterPro" id="IPR000540">
    <property type="entry name" value="Flag_MotA_CS"/>
</dbReference>
<feature type="transmembrane region" description="Helical" evidence="13">
    <location>
        <begin position="248"/>
        <end position="271"/>
    </location>
</feature>
<evidence type="ECO:0000256" key="7">
    <source>
        <dbReference type="ARBA" id="ARBA00022692"/>
    </source>
</evidence>
<proteinExistence type="inferred from homology"/>
<dbReference type="GO" id="GO:0005886">
    <property type="term" value="C:plasma membrane"/>
    <property type="evidence" value="ECO:0007669"/>
    <property type="project" value="UniProtKB-SubCell"/>
</dbReference>
<evidence type="ECO:0000256" key="1">
    <source>
        <dbReference type="ARBA" id="ARBA00004429"/>
    </source>
</evidence>
<evidence type="ECO:0000256" key="5">
    <source>
        <dbReference type="ARBA" id="ARBA00022500"/>
    </source>
</evidence>